<evidence type="ECO:0000313" key="2">
    <source>
        <dbReference type="EMBL" id="KAB2568539.1"/>
    </source>
</evidence>
<evidence type="ECO:0000313" key="3">
    <source>
        <dbReference type="Proteomes" id="UP000325902"/>
    </source>
</evidence>
<dbReference type="AlphaFoldDB" id="A0A5N5CT69"/>
<feature type="region of interest" description="Disordered" evidence="1">
    <location>
        <begin position="150"/>
        <end position="201"/>
    </location>
</feature>
<dbReference type="Proteomes" id="UP000325902">
    <property type="component" value="Unassembled WGS sequence"/>
</dbReference>
<sequence>FLHEIYELPDHPYGIRAIAALIADGPRSFDVPADVQAADLSIQYLAHALAAGDKYGVFGMRDAVNGLLGCCRSDYLARCKKPSTIVHAVKTVYALKQYGENDGLLRELKDKFVEWAVARGEGSWNEGAFRCACKKVPAFEEDVLKAEEKKEKYRTAREGGTEDKDVDGGAGESGGSEEDSDSSAGEDSDNSAGEGVDDEET</sequence>
<reference evidence="2 3" key="1">
    <citation type="journal article" date="2019" name="Sci. Rep.">
        <title>A multi-omics analysis of the grapevine pathogen Lasiodiplodia theobromae reveals that temperature affects the expression of virulence- and pathogenicity-related genes.</title>
        <authorList>
            <person name="Felix C."/>
            <person name="Meneses R."/>
            <person name="Goncalves M.F.M."/>
            <person name="Tilleman L."/>
            <person name="Duarte A.S."/>
            <person name="Jorrin-Novo J.V."/>
            <person name="Van de Peer Y."/>
            <person name="Deforce D."/>
            <person name="Van Nieuwerburgh F."/>
            <person name="Esteves A.C."/>
            <person name="Alves A."/>
        </authorList>
    </citation>
    <scope>NUCLEOTIDE SEQUENCE [LARGE SCALE GENOMIC DNA]</scope>
    <source>
        <strain evidence="2 3">LA-SOL3</strain>
    </source>
</reference>
<feature type="compositionally biased region" description="Acidic residues" evidence="1">
    <location>
        <begin position="175"/>
        <end position="201"/>
    </location>
</feature>
<dbReference type="EMBL" id="VCHE01000398">
    <property type="protein sequence ID" value="KAB2568539.1"/>
    <property type="molecule type" value="Genomic_DNA"/>
</dbReference>
<name>A0A5N5CT69_9PEZI</name>
<protein>
    <submittedName>
        <fullName evidence="2">Uncharacterized protein</fullName>
    </submittedName>
</protein>
<feature type="non-terminal residue" evidence="2">
    <location>
        <position position="1"/>
    </location>
</feature>
<feature type="compositionally biased region" description="Basic and acidic residues" evidence="1">
    <location>
        <begin position="150"/>
        <end position="167"/>
    </location>
</feature>
<evidence type="ECO:0000256" key="1">
    <source>
        <dbReference type="SAM" id="MobiDB-lite"/>
    </source>
</evidence>
<accession>A0A5N5CT69</accession>
<proteinExistence type="predicted"/>
<organism evidence="2 3">
    <name type="scientific">Lasiodiplodia theobromae</name>
    <dbReference type="NCBI Taxonomy" id="45133"/>
    <lineage>
        <taxon>Eukaryota</taxon>
        <taxon>Fungi</taxon>
        <taxon>Dikarya</taxon>
        <taxon>Ascomycota</taxon>
        <taxon>Pezizomycotina</taxon>
        <taxon>Dothideomycetes</taxon>
        <taxon>Dothideomycetes incertae sedis</taxon>
        <taxon>Botryosphaeriales</taxon>
        <taxon>Botryosphaeriaceae</taxon>
        <taxon>Lasiodiplodia</taxon>
    </lineage>
</organism>
<comment type="caution">
    <text evidence="2">The sequence shown here is derived from an EMBL/GenBank/DDBJ whole genome shotgun (WGS) entry which is preliminary data.</text>
</comment>
<keyword evidence="3" id="KW-1185">Reference proteome</keyword>
<gene>
    <name evidence="2" type="ORF">DBV05_g12783</name>
</gene>